<dbReference type="GO" id="GO:0003700">
    <property type="term" value="F:DNA-binding transcription factor activity"/>
    <property type="evidence" value="ECO:0007669"/>
    <property type="project" value="TreeGrafter"/>
</dbReference>
<dbReference type="InterPro" id="IPR036271">
    <property type="entry name" value="Tet_transcr_reg_TetR-rel_C_sf"/>
</dbReference>
<reference evidence="6 7" key="1">
    <citation type="submission" date="2018-06" db="EMBL/GenBank/DDBJ databases">
        <title>Complete genome of Desulfovibrio marinus P48SEP.</title>
        <authorList>
            <person name="Crispim J.S."/>
            <person name="Vidigal P.M.P."/>
            <person name="Silva L.C.F."/>
            <person name="Araujo L.C."/>
            <person name="Laguardia C.N."/>
            <person name="Dias R.S."/>
            <person name="Sousa M.P."/>
            <person name="Paula S.O."/>
            <person name="Silva C."/>
        </authorList>
    </citation>
    <scope>NUCLEOTIDE SEQUENCE [LARGE SCALE GENOMIC DNA]</scope>
    <source>
        <strain evidence="6 7">P48SEP</strain>
    </source>
</reference>
<comment type="caution">
    <text evidence="6">The sequence shown here is derived from an EMBL/GenBank/DDBJ whole genome shotgun (WGS) entry which is preliminary data.</text>
</comment>
<dbReference type="Gene3D" id="1.10.10.60">
    <property type="entry name" value="Homeodomain-like"/>
    <property type="match status" value="1"/>
</dbReference>
<accession>A0A6P1ZLB8</accession>
<evidence type="ECO:0000256" key="3">
    <source>
        <dbReference type="ARBA" id="ARBA00023163"/>
    </source>
</evidence>
<keyword evidence="1" id="KW-0805">Transcription regulation</keyword>
<keyword evidence="3" id="KW-0804">Transcription</keyword>
<protein>
    <submittedName>
        <fullName evidence="6">TetR family transcriptional regulator</fullName>
    </submittedName>
</protein>
<dbReference type="InterPro" id="IPR009057">
    <property type="entry name" value="Homeodomain-like_sf"/>
</dbReference>
<dbReference type="OrthoDB" id="9796019at2"/>
<dbReference type="Pfam" id="PF00440">
    <property type="entry name" value="TetR_N"/>
    <property type="match status" value="1"/>
</dbReference>
<dbReference type="PRINTS" id="PR00455">
    <property type="entry name" value="HTHTETR"/>
</dbReference>
<evidence type="ECO:0000256" key="1">
    <source>
        <dbReference type="ARBA" id="ARBA00023015"/>
    </source>
</evidence>
<dbReference type="RefSeq" id="WP_144234886.1">
    <property type="nucleotide sequence ID" value="NZ_QMIF01000004.1"/>
</dbReference>
<proteinExistence type="predicted"/>
<dbReference type="SUPFAM" id="SSF46689">
    <property type="entry name" value="Homeodomain-like"/>
    <property type="match status" value="1"/>
</dbReference>
<dbReference type="Proteomes" id="UP000434052">
    <property type="component" value="Unassembled WGS sequence"/>
</dbReference>
<dbReference type="GO" id="GO:0000976">
    <property type="term" value="F:transcription cis-regulatory region binding"/>
    <property type="evidence" value="ECO:0007669"/>
    <property type="project" value="TreeGrafter"/>
</dbReference>
<feature type="domain" description="HTH tetR-type" evidence="5">
    <location>
        <begin position="12"/>
        <end position="72"/>
    </location>
</feature>
<dbReference type="PANTHER" id="PTHR30055:SF148">
    <property type="entry name" value="TETR-FAMILY TRANSCRIPTIONAL REGULATOR"/>
    <property type="match status" value="1"/>
</dbReference>
<dbReference type="PANTHER" id="PTHR30055">
    <property type="entry name" value="HTH-TYPE TRANSCRIPTIONAL REGULATOR RUTR"/>
    <property type="match status" value="1"/>
</dbReference>
<organism evidence="6 7">
    <name type="scientific">Oceanidesulfovibrio marinus</name>
    <dbReference type="NCBI Taxonomy" id="370038"/>
    <lineage>
        <taxon>Bacteria</taxon>
        <taxon>Pseudomonadati</taxon>
        <taxon>Thermodesulfobacteriota</taxon>
        <taxon>Desulfovibrionia</taxon>
        <taxon>Desulfovibrionales</taxon>
        <taxon>Desulfovibrionaceae</taxon>
        <taxon>Oceanidesulfovibrio</taxon>
    </lineage>
</organism>
<evidence type="ECO:0000313" key="7">
    <source>
        <dbReference type="Proteomes" id="UP000434052"/>
    </source>
</evidence>
<evidence type="ECO:0000313" key="6">
    <source>
        <dbReference type="EMBL" id="TVM34705.1"/>
    </source>
</evidence>
<dbReference type="EMBL" id="QMIF01000004">
    <property type="protein sequence ID" value="TVM34705.1"/>
    <property type="molecule type" value="Genomic_DNA"/>
</dbReference>
<dbReference type="InterPro" id="IPR001647">
    <property type="entry name" value="HTH_TetR"/>
</dbReference>
<evidence type="ECO:0000256" key="4">
    <source>
        <dbReference type="PROSITE-ProRule" id="PRU00335"/>
    </source>
</evidence>
<dbReference type="Gene3D" id="1.10.357.10">
    <property type="entry name" value="Tetracycline Repressor, domain 2"/>
    <property type="match status" value="1"/>
</dbReference>
<evidence type="ECO:0000256" key="2">
    <source>
        <dbReference type="ARBA" id="ARBA00023125"/>
    </source>
</evidence>
<dbReference type="Pfam" id="PF16859">
    <property type="entry name" value="TetR_C_11"/>
    <property type="match status" value="1"/>
</dbReference>
<dbReference type="AlphaFoldDB" id="A0A6P1ZLB8"/>
<dbReference type="SUPFAM" id="SSF48498">
    <property type="entry name" value="Tetracyclin repressor-like, C-terminal domain"/>
    <property type="match status" value="1"/>
</dbReference>
<name>A0A6P1ZLB8_9BACT</name>
<evidence type="ECO:0000259" key="5">
    <source>
        <dbReference type="PROSITE" id="PS50977"/>
    </source>
</evidence>
<dbReference type="InterPro" id="IPR011075">
    <property type="entry name" value="TetR_C"/>
</dbReference>
<dbReference type="PROSITE" id="PS50977">
    <property type="entry name" value="HTH_TETR_2"/>
    <property type="match status" value="1"/>
</dbReference>
<dbReference type="InterPro" id="IPR050109">
    <property type="entry name" value="HTH-type_TetR-like_transc_reg"/>
</dbReference>
<gene>
    <name evidence="6" type="ORF">DQK91_07920</name>
</gene>
<keyword evidence="2 4" id="KW-0238">DNA-binding</keyword>
<feature type="DNA-binding region" description="H-T-H motif" evidence="4">
    <location>
        <begin position="35"/>
        <end position="54"/>
    </location>
</feature>
<sequence length="196" mass="21743">MTKPTAGRPRSEESLAAILRATNELLREQGPCAMTVEGIARRAGVGKQTIYRWWPSKADVVLEAIMKHEDMAIIAPDTGSLHDDLHECLRRVVATFSGWAGCYLRCLIVHAQMDEAFRDRFQDNFVQLQRTVLDSVFAKAGERGEINPEADLGFADDMVFGMVWYRLLNGHAPLDDDFAAELATAVLAYILGCPSS</sequence>